<reference evidence="1 2" key="1">
    <citation type="submission" date="2018-04" db="EMBL/GenBank/DDBJ databases">
        <title>Genomic Encyclopedia of Archaeal and Bacterial Type Strains, Phase II (KMG-II): from individual species to whole genera.</title>
        <authorList>
            <person name="Goeker M."/>
        </authorList>
    </citation>
    <scope>NUCLEOTIDE SEQUENCE [LARGE SCALE GENOMIC DNA]</scope>
    <source>
        <strain evidence="1 2">DSM 23382</strain>
    </source>
</reference>
<dbReference type="AlphaFoldDB" id="A0A2T5VCB1"/>
<evidence type="ECO:0000313" key="1">
    <source>
        <dbReference type="EMBL" id="PTW61399.1"/>
    </source>
</evidence>
<protein>
    <submittedName>
        <fullName evidence="1">Uncharacterized protein</fullName>
    </submittedName>
</protein>
<dbReference type="OrthoDB" id="8456892at2"/>
<dbReference type="Proteomes" id="UP000244081">
    <property type="component" value="Unassembled WGS sequence"/>
</dbReference>
<comment type="caution">
    <text evidence="1">The sequence shown here is derived from an EMBL/GenBank/DDBJ whole genome shotgun (WGS) entry which is preliminary data.</text>
</comment>
<evidence type="ECO:0000313" key="2">
    <source>
        <dbReference type="Proteomes" id="UP000244081"/>
    </source>
</evidence>
<gene>
    <name evidence="1" type="ORF">C8N35_102108</name>
</gene>
<dbReference type="EMBL" id="QAYG01000002">
    <property type="protein sequence ID" value="PTW61399.1"/>
    <property type="molecule type" value="Genomic_DNA"/>
</dbReference>
<organism evidence="1 2">
    <name type="scientific">Breoghania corrubedonensis</name>
    <dbReference type="NCBI Taxonomy" id="665038"/>
    <lineage>
        <taxon>Bacteria</taxon>
        <taxon>Pseudomonadati</taxon>
        <taxon>Pseudomonadota</taxon>
        <taxon>Alphaproteobacteria</taxon>
        <taxon>Hyphomicrobiales</taxon>
        <taxon>Stappiaceae</taxon>
        <taxon>Breoghania</taxon>
    </lineage>
</organism>
<sequence length="78" mass="8531">MSERLEKLVEDLKRRLDVDPAAEVIGDLVAREGARARFIGGTYELRLSGVAGTCTAGGSGLLQSWCRNAERRIERGRA</sequence>
<accession>A0A2T5VCB1</accession>
<name>A0A2T5VCB1_9HYPH</name>
<keyword evidence="2" id="KW-1185">Reference proteome</keyword>
<dbReference type="RefSeq" id="WP_107989262.1">
    <property type="nucleotide sequence ID" value="NZ_QAYG01000002.1"/>
</dbReference>
<proteinExistence type="predicted"/>